<dbReference type="STRING" id="1778263.TPER_HE00559"/>
<dbReference type="InterPro" id="IPR046348">
    <property type="entry name" value="SIS_dom_sf"/>
</dbReference>
<protein>
    <recommendedName>
        <fullName evidence="8">Glucose-6-phosphate isomerase</fullName>
        <shortName evidence="8">GPI</shortName>
        <ecNumber evidence="8">5.3.1.9</ecNumber>
    </recommendedName>
    <alternativeName>
        <fullName evidence="8">Phosphoglucose isomerase</fullName>
        <shortName evidence="8">PGI</shortName>
    </alternativeName>
    <alternativeName>
        <fullName evidence="8">Phosphohexose isomerase</fullName>
        <shortName evidence="8">PHI</shortName>
    </alternativeName>
</protein>
<dbReference type="EMBL" id="LN999835">
    <property type="protein sequence ID" value="CUX97459.1"/>
    <property type="molecule type" value="Genomic_DNA"/>
</dbReference>
<dbReference type="InterPro" id="IPR018189">
    <property type="entry name" value="Phosphoglucose_isomerase_CS"/>
</dbReference>
<feature type="active site" evidence="8">
    <location>
        <position position="512"/>
    </location>
</feature>
<dbReference type="EC" id="5.3.1.9" evidence="8"/>
<dbReference type="CDD" id="cd05016">
    <property type="entry name" value="SIS_PGI_2"/>
    <property type="match status" value="1"/>
</dbReference>
<dbReference type="Gene3D" id="1.10.1390.10">
    <property type="match status" value="1"/>
</dbReference>
<dbReference type="GO" id="GO:0097367">
    <property type="term" value="F:carbohydrate derivative binding"/>
    <property type="evidence" value="ECO:0007669"/>
    <property type="project" value="InterPro"/>
</dbReference>
<comment type="pathway">
    <text evidence="1 8 9">Carbohydrate degradation; glycolysis; D-glyceraldehyde 3-phosphate and glycerone phosphate from D-glucose: step 2/4.</text>
</comment>
<feature type="active site" description="Proton donor" evidence="8">
    <location>
        <position position="355"/>
    </location>
</feature>
<dbReference type="Proteomes" id="UP000095477">
    <property type="component" value="Chromosome I"/>
</dbReference>
<comment type="function">
    <text evidence="8">Catalyzes the reversible isomerization of glucose-6-phosphate to fructose-6-phosphate.</text>
</comment>
<evidence type="ECO:0000256" key="5">
    <source>
        <dbReference type="ARBA" id="ARBA00023152"/>
    </source>
</evidence>
<dbReference type="NCBIfam" id="NF001211">
    <property type="entry name" value="PRK00179.1"/>
    <property type="match status" value="1"/>
</dbReference>
<dbReference type="PROSITE" id="PS51463">
    <property type="entry name" value="P_GLUCOSE_ISOMERASE_3"/>
    <property type="match status" value="1"/>
</dbReference>
<evidence type="ECO:0000256" key="3">
    <source>
        <dbReference type="ARBA" id="ARBA00022432"/>
    </source>
</evidence>
<dbReference type="InterPro" id="IPR023096">
    <property type="entry name" value="G6P_Isomerase_C"/>
</dbReference>
<comment type="pathway">
    <text evidence="8">Carbohydrate biosynthesis; gluconeogenesis.</text>
</comment>
<dbReference type="GO" id="GO:0048029">
    <property type="term" value="F:monosaccharide binding"/>
    <property type="evidence" value="ECO:0007669"/>
    <property type="project" value="TreeGrafter"/>
</dbReference>
<dbReference type="PANTHER" id="PTHR11469:SF1">
    <property type="entry name" value="GLUCOSE-6-PHOSPHATE ISOMERASE"/>
    <property type="match status" value="1"/>
</dbReference>
<sequence length="547" mass="62141">MKNINPSKNTAWQVLQKHFDTLKDVQISELFAKDPQRFFSFSSTFSNQMLVDFSKNRITQETIIKLLALAEASGLKEAIFAMFSGEKINYTENRAVLHTALRNRSNTSIKLDGKDVMPDVNAVLDKIKKFCTSIINGDWKGYTKKIITDVVNIGIGGSDLGPYMVTEALRPYKNHINMHFISNIDGTHLTETIKHLDPATTLFLVASKTFTTQETMTNANSARDWFLQTAKNEKHIAHHFVALSTNKKAVAKFGINTDNIFEFWDWVGGRYSLWSAIGLSIALSIGFHNFEKLLIGAHAMDQHFTKMPLDKNLPVLLALISIWYNNFFGVETEAILPYDQYMHRLPAYLQQVNMESNGKNVDRNGQTVSYQTGPIIWGEPGTNGQHAFYQLLHQGTKIIPCDFIAPAISHNPMNDHHAKLLSNFFAQTEALAFGKARKFIKQEFYNYVKMPEPNIIPFKVFEGNRPTNSILLRKITPYSLGALIALYEHKIFTQGVILNIYSFDQWGVELGKQLANKILPELVQDDYITSHDSSTNGLINRYKSWRN</sequence>
<dbReference type="UniPathway" id="UPA00109">
    <property type="reaction ID" value="UER00181"/>
</dbReference>
<evidence type="ECO:0000256" key="7">
    <source>
        <dbReference type="ARBA" id="ARBA00029321"/>
    </source>
</evidence>
<keyword evidence="4 8" id="KW-0963">Cytoplasm</keyword>
<feature type="active site" evidence="8">
    <location>
        <position position="386"/>
    </location>
</feature>
<evidence type="ECO:0000256" key="4">
    <source>
        <dbReference type="ARBA" id="ARBA00022490"/>
    </source>
</evidence>
<dbReference type="PRINTS" id="PR00662">
    <property type="entry name" value="G6PISOMERASE"/>
</dbReference>
<dbReference type="HAMAP" id="MF_00473">
    <property type="entry name" value="G6P_isomerase"/>
    <property type="match status" value="1"/>
</dbReference>
<dbReference type="GO" id="GO:0051156">
    <property type="term" value="P:glucose 6-phosphate metabolic process"/>
    <property type="evidence" value="ECO:0007669"/>
    <property type="project" value="TreeGrafter"/>
</dbReference>
<organism evidence="10 11">
    <name type="scientific">Candidatus Hoaglandella endobia</name>
    <dbReference type="NCBI Taxonomy" id="1778263"/>
    <lineage>
        <taxon>Bacteria</taxon>
        <taxon>Pseudomonadati</taxon>
        <taxon>Pseudomonadota</taxon>
        <taxon>Gammaproteobacteria</taxon>
        <taxon>Enterobacterales</taxon>
        <taxon>Enterobacteriaceae</taxon>
        <taxon>Candidatus Hoaglandella</taxon>
    </lineage>
</organism>
<dbReference type="KEGG" id="hed:TPER_HE00559"/>
<proteinExistence type="inferred from homology"/>
<dbReference type="PROSITE" id="PS00765">
    <property type="entry name" value="P_GLUCOSE_ISOMERASE_1"/>
    <property type="match status" value="1"/>
</dbReference>
<evidence type="ECO:0000313" key="10">
    <source>
        <dbReference type="EMBL" id="CUX97459.1"/>
    </source>
</evidence>
<dbReference type="InterPro" id="IPR035476">
    <property type="entry name" value="SIS_PGI_1"/>
</dbReference>
<comment type="catalytic activity">
    <reaction evidence="7 8 9">
        <text>alpha-D-glucose 6-phosphate = beta-D-fructose 6-phosphate</text>
        <dbReference type="Rhea" id="RHEA:11816"/>
        <dbReference type="ChEBI" id="CHEBI:57634"/>
        <dbReference type="ChEBI" id="CHEBI:58225"/>
        <dbReference type="EC" id="5.3.1.9"/>
    </reaction>
</comment>
<dbReference type="GO" id="GO:0006096">
    <property type="term" value="P:glycolytic process"/>
    <property type="evidence" value="ECO:0007669"/>
    <property type="project" value="UniProtKB-UniRule"/>
</dbReference>
<name>A0A143WUC3_9ENTR</name>
<reference evidence="11" key="1">
    <citation type="submission" date="2016-01" db="EMBL/GenBank/DDBJ databases">
        <authorList>
            <person name="Husnik F."/>
        </authorList>
    </citation>
    <scope>NUCLEOTIDE SEQUENCE [LARGE SCALE GENOMIC DNA]</scope>
</reference>
<dbReference type="OrthoDB" id="140919at2"/>
<dbReference type="GO" id="GO:0004347">
    <property type="term" value="F:glucose-6-phosphate isomerase activity"/>
    <property type="evidence" value="ECO:0007669"/>
    <property type="project" value="UniProtKB-UniRule"/>
</dbReference>
<gene>
    <name evidence="8 10" type="primary">pgi</name>
    <name evidence="10" type="ORF">TPER_HE00559</name>
</gene>
<evidence type="ECO:0000256" key="8">
    <source>
        <dbReference type="HAMAP-Rule" id="MF_00473"/>
    </source>
</evidence>
<dbReference type="AlphaFoldDB" id="A0A143WUC3"/>
<dbReference type="RefSeq" id="WP_067568202.1">
    <property type="nucleotide sequence ID" value="NZ_LN999835.1"/>
</dbReference>
<comment type="similarity">
    <text evidence="2 8 9">Belongs to the GPI family.</text>
</comment>
<comment type="subcellular location">
    <subcellularLocation>
        <location evidence="8">Cytoplasm</location>
    </subcellularLocation>
</comment>
<dbReference type="FunFam" id="3.40.50.10490:FF:000004">
    <property type="entry name" value="Glucose-6-phosphate isomerase"/>
    <property type="match status" value="1"/>
</dbReference>
<evidence type="ECO:0000256" key="1">
    <source>
        <dbReference type="ARBA" id="ARBA00004926"/>
    </source>
</evidence>
<dbReference type="PANTHER" id="PTHR11469">
    <property type="entry name" value="GLUCOSE-6-PHOSPHATE ISOMERASE"/>
    <property type="match status" value="1"/>
</dbReference>
<keyword evidence="5 8" id="KW-0324">Glycolysis</keyword>
<dbReference type="CDD" id="cd05015">
    <property type="entry name" value="SIS_PGI_1"/>
    <property type="match status" value="1"/>
</dbReference>
<dbReference type="FunFam" id="1.10.1390.10:FF:000001">
    <property type="entry name" value="Glucose-6-phosphate isomerase"/>
    <property type="match status" value="1"/>
</dbReference>
<dbReference type="Gene3D" id="3.40.50.10490">
    <property type="entry name" value="Glucose-6-phosphate isomerase like protein, domain 1"/>
    <property type="match status" value="2"/>
</dbReference>
<keyword evidence="3 8" id="KW-0312">Gluconeogenesis</keyword>
<dbReference type="GO" id="GO:0006094">
    <property type="term" value="P:gluconeogenesis"/>
    <property type="evidence" value="ECO:0007669"/>
    <property type="project" value="UniProtKB-UniRule"/>
</dbReference>
<evidence type="ECO:0000256" key="6">
    <source>
        <dbReference type="ARBA" id="ARBA00023235"/>
    </source>
</evidence>
<evidence type="ECO:0000313" key="11">
    <source>
        <dbReference type="Proteomes" id="UP000095477"/>
    </source>
</evidence>
<dbReference type="InterPro" id="IPR035482">
    <property type="entry name" value="SIS_PGI_2"/>
</dbReference>
<dbReference type="UniPathway" id="UPA00138"/>
<evidence type="ECO:0000256" key="2">
    <source>
        <dbReference type="ARBA" id="ARBA00006604"/>
    </source>
</evidence>
<evidence type="ECO:0000256" key="9">
    <source>
        <dbReference type="RuleBase" id="RU000612"/>
    </source>
</evidence>
<dbReference type="InterPro" id="IPR001672">
    <property type="entry name" value="G6P_Isomerase"/>
</dbReference>
<dbReference type="GO" id="GO:0005829">
    <property type="term" value="C:cytosol"/>
    <property type="evidence" value="ECO:0007669"/>
    <property type="project" value="TreeGrafter"/>
</dbReference>
<keyword evidence="11" id="KW-1185">Reference proteome</keyword>
<accession>A0A143WUC3</accession>
<dbReference type="SUPFAM" id="SSF53697">
    <property type="entry name" value="SIS domain"/>
    <property type="match status" value="1"/>
</dbReference>
<keyword evidence="6 8" id="KW-0413">Isomerase</keyword>
<dbReference type="PROSITE" id="PS00174">
    <property type="entry name" value="P_GLUCOSE_ISOMERASE_2"/>
    <property type="match status" value="1"/>
</dbReference>
<dbReference type="Pfam" id="PF00342">
    <property type="entry name" value="PGI"/>
    <property type="match status" value="1"/>
</dbReference>
<dbReference type="PATRIC" id="fig|1778263.3.peg.551"/>